<dbReference type="FunFam" id="3.90.950.10:FF:000001">
    <property type="entry name" value="dITP/XTP pyrophosphatase"/>
    <property type="match status" value="1"/>
</dbReference>
<keyword evidence="7 10" id="KW-0546">Nucleotide metabolism</keyword>
<gene>
    <name evidence="13" type="primary">rdgB</name>
    <name evidence="12" type="ORF">B5J93_11115</name>
    <name evidence="13" type="ORF">NCTC11012_02080</name>
</gene>
<accession>A0A378QSI7</accession>
<dbReference type="GO" id="GO:0017111">
    <property type="term" value="F:ribonucleoside triphosphate phosphatase activity"/>
    <property type="evidence" value="ECO:0007669"/>
    <property type="project" value="InterPro"/>
</dbReference>
<dbReference type="CDD" id="cd00515">
    <property type="entry name" value="HAM1"/>
    <property type="match status" value="1"/>
</dbReference>
<comment type="subunit">
    <text evidence="2 10">Homodimer.</text>
</comment>
<evidence type="ECO:0000256" key="9">
    <source>
        <dbReference type="ARBA" id="ARBA00052017"/>
    </source>
</evidence>
<proteinExistence type="inferred from homology"/>
<evidence type="ECO:0000313" key="12">
    <source>
        <dbReference type="EMBL" id="OPH35264.1"/>
    </source>
</evidence>
<dbReference type="Proteomes" id="UP000190777">
    <property type="component" value="Unassembled WGS sequence"/>
</dbReference>
<feature type="binding site" evidence="10">
    <location>
        <begin position="163"/>
        <end position="166"/>
    </location>
    <ligand>
        <name>substrate</name>
    </ligand>
</feature>
<protein>
    <recommendedName>
        <fullName evidence="10">dITP/XTP pyrophosphatase</fullName>
        <ecNumber evidence="10">3.6.1.66</ecNumber>
    </recommendedName>
    <alternativeName>
        <fullName evidence="10">Non-canonical purine NTP pyrophosphatase</fullName>
    </alternativeName>
    <alternativeName>
        <fullName evidence="10">Non-standard purine NTP pyrophosphatase</fullName>
    </alternativeName>
    <alternativeName>
        <fullName evidence="10">Nucleoside-triphosphate diphosphatase</fullName>
    </alternativeName>
    <alternativeName>
        <fullName evidence="10">Nucleoside-triphosphate pyrophosphatase</fullName>
        <shortName evidence="10">NTPase</shortName>
    </alternativeName>
</protein>
<dbReference type="Gene3D" id="3.90.950.10">
    <property type="match status" value="1"/>
</dbReference>
<comment type="function">
    <text evidence="10">Pyrophosphatase that catalyzes the hydrolysis of nucleoside triphosphates to their monophosphate derivatives, with a high preference for the non-canonical purine nucleotides XTP (xanthosine triphosphate), dITP (deoxyinosine triphosphate) and ITP. Seems to function as a house-cleaning enzyme that removes non-canonical purine nucleotides from the nucleotide pool, thus preventing their incorporation into DNA/RNA and avoiding chromosomal lesions.</text>
</comment>
<reference evidence="13 15" key="2">
    <citation type="submission" date="2018-06" db="EMBL/GenBank/DDBJ databases">
        <authorList>
            <consortium name="Pathogen Informatics"/>
            <person name="Doyle S."/>
        </authorList>
    </citation>
    <scope>NUCLEOTIDE SEQUENCE [LARGE SCALE GENOMIC DNA]</scope>
    <source>
        <strain evidence="13 15">NCTC11012</strain>
    </source>
</reference>
<evidence type="ECO:0000256" key="10">
    <source>
        <dbReference type="HAMAP-Rule" id="MF_01405"/>
    </source>
</evidence>
<dbReference type="PANTHER" id="PTHR11067">
    <property type="entry name" value="INOSINE TRIPHOSPHATE PYROPHOSPHATASE/HAM1 PROTEIN"/>
    <property type="match status" value="1"/>
</dbReference>
<dbReference type="GO" id="GO:0005829">
    <property type="term" value="C:cytosol"/>
    <property type="evidence" value="ECO:0007669"/>
    <property type="project" value="TreeGrafter"/>
</dbReference>
<evidence type="ECO:0000256" key="2">
    <source>
        <dbReference type="ARBA" id="ARBA00011738"/>
    </source>
</evidence>
<evidence type="ECO:0000256" key="1">
    <source>
        <dbReference type="ARBA" id="ARBA00008023"/>
    </source>
</evidence>
<evidence type="ECO:0000256" key="5">
    <source>
        <dbReference type="ARBA" id="ARBA00022801"/>
    </source>
</evidence>
<dbReference type="EMBL" id="MXAP01000121">
    <property type="protein sequence ID" value="OPH35264.1"/>
    <property type="molecule type" value="Genomic_DNA"/>
</dbReference>
<dbReference type="SUPFAM" id="SSF52972">
    <property type="entry name" value="ITPase-like"/>
    <property type="match status" value="1"/>
</dbReference>
<comment type="similarity">
    <text evidence="1 10 11">Belongs to the HAM1 NTPase family.</text>
</comment>
<keyword evidence="14" id="KW-1185">Reference proteome</keyword>
<sequence length="211" mass="22820">MKKLILASNNQGKLAEFQTLFDGANLGISIIPQGELGITDADETELSFVENAIIKARHASSASGLPALADDSGLCVPALGNFPGIYSARYASLNGVGEKGDDGANNQTLLAKLQPFFEKGEMVDAFFVCVLALVRHADDPLPMIAQGLWRGQILKEPMGEHGFGYDPLFWLPELNKTSAQLEKSEKNAISHRGQALDKLIAHLKQGEFDRL</sequence>
<evidence type="ECO:0000256" key="6">
    <source>
        <dbReference type="ARBA" id="ARBA00022842"/>
    </source>
</evidence>
<evidence type="ECO:0000313" key="14">
    <source>
        <dbReference type="Proteomes" id="UP000190777"/>
    </source>
</evidence>
<dbReference type="GO" id="GO:0036222">
    <property type="term" value="F:XTP diphosphatase activity"/>
    <property type="evidence" value="ECO:0007669"/>
    <property type="project" value="UniProtKB-UniRule"/>
</dbReference>
<comment type="catalytic activity">
    <reaction evidence="8 10">
        <text>dITP + H2O = dIMP + diphosphate + H(+)</text>
        <dbReference type="Rhea" id="RHEA:28342"/>
        <dbReference type="ChEBI" id="CHEBI:15377"/>
        <dbReference type="ChEBI" id="CHEBI:15378"/>
        <dbReference type="ChEBI" id="CHEBI:33019"/>
        <dbReference type="ChEBI" id="CHEBI:61194"/>
        <dbReference type="ChEBI" id="CHEBI:61382"/>
        <dbReference type="EC" id="3.6.1.66"/>
    </reaction>
</comment>
<dbReference type="Pfam" id="PF01725">
    <property type="entry name" value="Ham1p_like"/>
    <property type="match status" value="1"/>
</dbReference>
<dbReference type="InterPro" id="IPR002637">
    <property type="entry name" value="RdgB/HAM1"/>
</dbReference>
<evidence type="ECO:0000256" key="4">
    <source>
        <dbReference type="ARBA" id="ARBA00022741"/>
    </source>
</evidence>
<organism evidence="13 15">
    <name type="scientific">Moraxella equi</name>
    <dbReference type="NCBI Taxonomy" id="60442"/>
    <lineage>
        <taxon>Bacteria</taxon>
        <taxon>Pseudomonadati</taxon>
        <taxon>Pseudomonadota</taxon>
        <taxon>Gammaproteobacteria</taxon>
        <taxon>Moraxellales</taxon>
        <taxon>Moraxellaceae</taxon>
        <taxon>Moraxella</taxon>
    </lineage>
</organism>
<keyword evidence="3 10" id="KW-0479">Metal-binding</keyword>
<dbReference type="AlphaFoldDB" id="A0A378QSI7"/>
<dbReference type="EMBL" id="UGQF01000001">
    <property type="protein sequence ID" value="STZ03825.1"/>
    <property type="molecule type" value="Genomic_DNA"/>
</dbReference>
<comment type="cofactor">
    <cofactor evidence="10">
        <name>Mg(2+)</name>
        <dbReference type="ChEBI" id="CHEBI:18420"/>
    </cofactor>
    <text evidence="10">Binds 1 Mg(2+) ion per subunit.</text>
</comment>
<feature type="active site" description="Proton acceptor" evidence="10">
    <location>
        <position position="71"/>
    </location>
</feature>
<feature type="binding site" evidence="10">
    <location>
        <begin position="8"/>
        <end position="13"/>
    </location>
    <ligand>
        <name>substrate</name>
    </ligand>
</feature>
<dbReference type="GO" id="GO:0046872">
    <property type="term" value="F:metal ion binding"/>
    <property type="evidence" value="ECO:0007669"/>
    <property type="project" value="UniProtKB-KW"/>
</dbReference>
<dbReference type="GO" id="GO:0035870">
    <property type="term" value="F:dITP diphosphatase activity"/>
    <property type="evidence" value="ECO:0007669"/>
    <property type="project" value="UniProtKB-UniRule"/>
</dbReference>
<feature type="binding site" evidence="10">
    <location>
        <position position="186"/>
    </location>
    <ligand>
        <name>substrate</name>
    </ligand>
</feature>
<dbReference type="GO" id="GO:0009117">
    <property type="term" value="P:nucleotide metabolic process"/>
    <property type="evidence" value="ECO:0007669"/>
    <property type="project" value="UniProtKB-KW"/>
</dbReference>
<dbReference type="EC" id="3.6.1.66" evidence="10"/>
<keyword evidence="4 10" id="KW-0547">Nucleotide-binding</keyword>
<keyword evidence="6 10" id="KW-0460">Magnesium</keyword>
<dbReference type="InterPro" id="IPR020922">
    <property type="entry name" value="dITP/XTP_pyrophosphatase"/>
</dbReference>
<feature type="binding site" evidence="10">
    <location>
        <begin position="191"/>
        <end position="192"/>
    </location>
    <ligand>
        <name>substrate</name>
    </ligand>
</feature>
<dbReference type="Proteomes" id="UP000254618">
    <property type="component" value="Unassembled WGS sequence"/>
</dbReference>
<feature type="binding site" evidence="10">
    <location>
        <position position="42"/>
    </location>
    <ligand>
        <name>Mg(2+)</name>
        <dbReference type="ChEBI" id="CHEBI:18420"/>
    </ligand>
</feature>
<evidence type="ECO:0000313" key="15">
    <source>
        <dbReference type="Proteomes" id="UP000254618"/>
    </source>
</evidence>
<reference evidence="12 14" key="1">
    <citation type="submission" date="2017-03" db="EMBL/GenBank/DDBJ databases">
        <title>Draft genome sequence of Moraxella equi CCUG 4950T type strain.</title>
        <authorList>
            <person name="Salva-Serra F."/>
            <person name="Engstrom-Jakobsson H."/>
            <person name="Thorell K."/>
            <person name="Jaen-Luchoro D."/>
            <person name="Gonzales-Siles L."/>
            <person name="Karlsson R."/>
            <person name="Yazdan S."/>
            <person name="Boulund F."/>
            <person name="Johnning A."/>
            <person name="Engstrand L."/>
            <person name="Kristiansson E."/>
            <person name="Moore E."/>
        </authorList>
    </citation>
    <scope>NUCLEOTIDE SEQUENCE [LARGE SCALE GENOMIC DNA]</scope>
    <source>
        <strain evidence="12 14">CCUG 4950</strain>
    </source>
</reference>
<name>A0A378QSI7_9GAMM</name>
<dbReference type="GO" id="GO:0009146">
    <property type="term" value="P:purine nucleoside triphosphate catabolic process"/>
    <property type="evidence" value="ECO:0007669"/>
    <property type="project" value="UniProtKB-UniRule"/>
</dbReference>
<dbReference type="HAMAP" id="MF_01405">
    <property type="entry name" value="Non_canon_purine_NTPase"/>
    <property type="match status" value="1"/>
</dbReference>
<dbReference type="GO" id="GO:0036220">
    <property type="term" value="F:ITP diphosphatase activity"/>
    <property type="evidence" value="ECO:0007669"/>
    <property type="project" value="UniProtKB-UniRule"/>
</dbReference>
<dbReference type="PANTHER" id="PTHR11067:SF9">
    <property type="entry name" value="INOSINE TRIPHOSPHATE PYROPHOSPHATASE"/>
    <property type="match status" value="1"/>
</dbReference>
<dbReference type="InterPro" id="IPR029001">
    <property type="entry name" value="ITPase-like_fam"/>
</dbReference>
<comment type="catalytic activity">
    <reaction evidence="9 10">
        <text>XTP + H2O = XMP + diphosphate + H(+)</text>
        <dbReference type="Rhea" id="RHEA:28610"/>
        <dbReference type="ChEBI" id="CHEBI:15377"/>
        <dbReference type="ChEBI" id="CHEBI:15378"/>
        <dbReference type="ChEBI" id="CHEBI:33019"/>
        <dbReference type="ChEBI" id="CHEBI:57464"/>
        <dbReference type="ChEBI" id="CHEBI:61314"/>
        <dbReference type="EC" id="3.6.1.66"/>
    </reaction>
</comment>
<evidence type="ECO:0000256" key="11">
    <source>
        <dbReference type="RuleBase" id="RU003781"/>
    </source>
</evidence>
<dbReference type="RefSeq" id="WP_079326440.1">
    <property type="nucleotide sequence ID" value="NZ_MXAP01000121.1"/>
</dbReference>
<evidence type="ECO:0000313" key="13">
    <source>
        <dbReference type="EMBL" id="STZ03825.1"/>
    </source>
</evidence>
<dbReference type="NCBIfam" id="TIGR00042">
    <property type="entry name" value="RdgB/HAM1 family non-canonical purine NTP pyrophosphatase"/>
    <property type="match status" value="1"/>
</dbReference>
<feature type="binding site" evidence="10">
    <location>
        <position position="71"/>
    </location>
    <ligand>
        <name>Mg(2+)</name>
        <dbReference type="ChEBI" id="CHEBI:18420"/>
    </ligand>
</feature>
<feature type="binding site" evidence="10">
    <location>
        <position position="72"/>
    </location>
    <ligand>
        <name>substrate</name>
    </ligand>
</feature>
<dbReference type="GO" id="GO:0000166">
    <property type="term" value="F:nucleotide binding"/>
    <property type="evidence" value="ECO:0007669"/>
    <property type="project" value="UniProtKB-KW"/>
</dbReference>
<comment type="catalytic activity">
    <reaction evidence="10">
        <text>ITP + H2O = IMP + diphosphate + H(+)</text>
        <dbReference type="Rhea" id="RHEA:29399"/>
        <dbReference type="ChEBI" id="CHEBI:15377"/>
        <dbReference type="ChEBI" id="CHEBI:15378"/>
        <dbReference type="ChEBI" id="CHEBI:33019"/>
        <dbReference type="ChEBI" id="CHEBI:58053"/>
        <dbReference type="ChEBI" id="CHEBI:61402"/>
        <dbReference type="EC" id="3.6.1.66"/>
    </reaction>
</comment>
<evidence type="ECO:0000256" key="8">
    <source>
        <dbReference type="ARBA" id="ARBA00051875"/>
    </source>
</evidence>
<evidence type="ECO:0000256" key="7">
    <source>
        <dbReference type="ARBA" id="ARBA00023080"/>
    </source>
</evidence>
<keyword evidence="5 10" id="KW-0378">Hydrolase</keyword>
<evidence type="ECO:0000256" key="3">
    <source>
        <dbReference type="ARBA" id="ARBA00022723"/>
    </source>
</evidence>